<accession>A0A7W6LJV0</accession>
<gene>
    <name evidence="4" type="ORF">GGQ72_004234</name>
</gene>
<keyword evidence="5" id="KW-1185">Reference proteome</keyword>
<dbReference type="EMBL" id="JACIEC010000010">
    <property type="protein sequence ID" value="MBB4145669.1"/>
    <property type="molecule type" value="Genomic_DNA"/>
</dbReference>
<proteinExistence type="predicted"/>
<feature type="domain" description="Response regulatory" evidence="3">
    <location>
        <begin position="5"/>
        <end position="116"/>
    </location>
</feature>
<organism evidence="4 5">
    <name type="scientific">Rhizobium rhizoryzae</name>
    <dbReference type="NCBI Taxonomy" id="451876"/>
    <lineage>
        <taxon>Bacteria</taxon>
        <taxon>Pseudomonadati</taxon>
        <taxon>Pseudomonadota</taxon>
        <taxon>Alphaproteobacteria</taxon>
        <taxon>Hyphomicrobiales</taxon>
        <taxon>Rhizobiaceae</taxon>
        <taxon>Rhizobium/Agrobacterium group</taxon>
        <taxon>Rhizobium</taxon>
    </lineage>
</organism>
<evidence type="ECO:0000259" key="3">
    <source>
        <dbReference type="PROSITE" id="PS50110"/>
    </source>
</evidence>
<dbReference type="InterPro" id="IPR011006">
    <property type="entry name" value="CheY-like_superfamily"/>
</dbReference>
<comment type="caution">
    <text evidence="4">The sequence shown here is derived from an EMBL/GenBank/DDBJ whole genome shotgun (WGS) entry which is preliminary data.</text>
</comment>
<dbReference type="Gene3D" id="3.40.50.2300">
    <property type="match status" value="1"/>
</dbReference>
<dbReference type="SUPFAM" id="SSF52172">
    <property type="entry name" value="CheY-like"/>
    <property type="match status" value="1"/>
</dbReference>
<evidence type="ECO:0000256" key="2">
    <source>
        <dbReference type="PROSITE-ProRule" id="PRU00169"/>
    </source>
</evidence>
<dbReference type="GO" id="GO:0003677">
    <property type="term" value="F:DNA binding"/>
    <property type="evidence" value="ECO:0007669"/>
    <property type="project" value="UniProtKB-KW"/>
</dbReference>
<dbReference type="AlphaFoldDB" id="A0A7W6LJV0"/>
<evidence type="ECO:0000313" key="5">
    <source>
        <dbReference type="Proteomes" id="UP000519897"/>
    </source>
</evidence>
<feature type="modified residue" description="4-aspartylphosphate" evidence="2">
    <location>
        <position position="55"/>
    </location>
</feature>
<dbReference type="Proteomes" id="UP000519897">
    <property type="component" value="Unassembled WGS sequence"/>
</dbReference>
<dbReference type="Pfam" id="PF00072">
    <property type="entry name" value="Response_reg"/>
    <property type="match status" value="1"/>
</dbReference>
<dbReference type="PANTHER" id="PTHR44591">
    <property type="entry name" value="STRESS RESPONSE REGULATOR PROTEIN 1"/>
    <property type="match status" value="1"/>
</dbReference>
<name>A0A7W6LJV0_9HYPH</name>
<dbReference type="GO" id="GO:0000160">
    <property type="term" value="P:phosphorelay signal transduction system"/>
    <property type="evidence" value="ECO:0007669"/>
    <property type="project" value="InterPro"/>
</dbReference>
<dbReference type="PANTHER" id="PTHR44591:SF24">
    <property type="entry name" value="PROTEIN-GLUTAMATE METHYLESTERASE_PROTEIN-GLUTAMINE GLUTAMINASE 1"/>
    <property type="match status" value="1"/>
</dbReference>
<reference evidence="4 5" key="1">
    <citation type="submission" date="2020-08" db="EMBL/GenBank/DDBJ databases">
        <title>Genomic Encyclopedia of Type Strains, Phase IV (KMG-IV): sequencing the most valuable type-strain genomes for metagenomic binning, comparative biology and taxonomic classification.</title>
        <authorList>
            <person name="Goeker M."/>
        </authorList>
    </citation>
    <scope>NUCLEOTIDE SEQUENCE [LARGE SCALE GENOMIC DNA]</scope>
    <source>
        <strain evidence="4 5">DSM 29514</strain>
    </source>
</reference>
<keyword evidence="4" id="KW-0238">DNA-binding</keyword>
<dbReference type="RefSeq" id="WP_165137507.1">
    <property type="nucleotide sequence ID" value="NZ_CP049251.1"/>
</dbReference>
<sequence>MTHKTVLLVEDEMFVALDIQMTLEDEGWEVSGPFASTREALEFLEANVVDCAILDVRLTDGEVFPVADLLTESGIPFVFHSGHADPAKLQQEYPQALVCQKPYHPTALVEKLISSRVKGRAA</sequence>
<dbReference type="SMART" id="SM00448">
    <property type="entry name" value="REC"/>
    <property type="match status" value="1"/>
</dbReference>
<evidence type="ECO:0000313" key="4">
    <source>
        <dbReference type="EMBL" id="MBB4145669.1"/>
    </source>
</evidence>
<protein>
    <submittedName>
        <fullName evidence="4">DNA-binding NtrC family response regulator</fullName>
    </submittedName>
</protein>
<keyword evidence="1 2" id="KW-0597">Phosphoprotein</keyword>
<evidence type="ECO:0000256" key="1">
    <source>
        <dbReference type="ARBA" id="ARBA00022553"/>
    </source>
</evidence>
<dbReference type="InterPro" id="IPR050595">
    <property type="entry name" value="Bact_response_regulator"/>
</dbReference>
<dbReference type="InterPro" id="IPR001789">
    <property type="entry name" value="Sig_transdc_resp-reg_receiver"/>
</dbReference>
<dbReference type="PROSITE" id="PS50110">
    <property type="entry name" value="RESPONSE_REGULATORY"/>
    <property type="match status" value="1"/>
</dbReference>